<dbReference type="Proteomes" id="UP000622604">
    <property type="component" value="Unassembled WGS sequence"/>
</dbReference>
<dbReference type="AlphaFoldDB" id="A0A8H9ID03"/>
<sequence>MQQNTRKYLIIGATGKTGARVYNKLAGQGLNVKGASRHGEVYFDWRSPETWGASLVDIDAVYLTYYPDLAIPEAPGDIAKFCALAKIKGVKHITLLSGRGEPAAKVCEELVQTSGLSWTVVRASWFNQNFSEGMFRDFIDAGTIALPVGAVTEPFIDVADICDVVVASLLNSKHNGKLYEVTGPELLSFKQLADIFTQVLHRSVNFRQISQNEFVSQMQSDGVDSQTIEMLTYLFTEVLDGRNEYIVDGVEQALGRPAKRFTEFVVDNLQAFSGGSQ</sequence>
<name>A0A8H9ID03_9ALTE</name>
<reference evidence="2" key="1">
    <citation type="journal article" date="2014" name="Int. J. Syst. Evol. Microbiol.">
        <title>Complete genome sequence of Corynebacterium casei LMG S-19264T (=DSM 44701T), isolated from a smear-ripened cheese.</title>
        <authorList>
            <consortium name="US DOE Joint Genome Institute (JGI-PGF)"/>
            <person name="Walter F."/>
            <person name="Albersmeier A."/>
            <person name="Kalinowski J."/>
            <person name="Ruckert C."/>
        </authorList>
    </citation>
    <scope>NUCLEOTIDE SEQUENCE</scope>
    <source>
        <strain evidence="2">KCTC 32337</strain>
    </source>
</reference>
<comment type="caution">
    <text evidence="2">The sequence shown here is derived from an EMBL/GenBank/DDBJ whole genome shotgun (WGS) entry which is preliminary data.</text>
</comment>
<evidence type="ECO:0000313" key="3">
    <source>
        <dbReference type="Proteomes" id="UP000622604"/>
    </source>
</evidence>
<accession>A0A8H9ID03</accession>
<dbReference type="InterPro" id="IPR036291">
    <property type="entry name" value="NAD(P)-bd_dom_sf"/>
</dbReference>
<dbReference type="SUPFAM" id="SSF51735">
    <property type="entry name" value="NAD(P)-binding Rossmann-fold domains"/>
    <property type="match status" value="1"/>
</dbReference>
<dbReference type="InterPro" id="IPR051604">
    <property type="entry name" value="Ergot_Alk_Oxidoreductase"/>
</dbReference>
<dbReference type="EMBL" id="BMZC01000003">
    <property type="protein sequence ID" value="GGZ54722.1"/>
    <property type="molecule type" value="Genomic_DNA"/>
</dbReference>
<organism evidence="2 3">
    <name type="scientific">Paraglaciecola chathamensis</name>
    <dbReference type="NCBI Taxonomy" id="368405"/>
    <lineage>
        <taxon>Bacteria</taxon>
        <taxon>Pseudomonadati</taxon>
        <taxon>Pseudomonadota</taxon>
        <taxon>Gammaproteobacteria</taxon>
        <taxon>Alteromonadales</taxon>
        <taxon>Alteromonadaceae</taxon>
        <taxon>Paraglaciecola</taxon>
    </lineage>
</organism>
<evidence type="ECO:0000259" key="1">
    <source>
        <dbReference type="Pfam" id="PF05368"/>
    </source>
</evidence>
<dbReference type="PANTHER" id="PTHR43162:SF1">
    <property type="entry name" value="PRESTALK A DIFFERENTIATION PROTEIN A"/>
    <property type="match status" value="1"/>
</dbReference>
<gene>
    <name evidence="2" type="ORF">GCM10011274_10910</name>
</gene>
<feature type="domain" description="NmrA-like" evidence="1">
    <location>
        <begin position="108"/>
        <end position="238"/>
    </location>
</feature>
<evidence type="ECO:0000313" key="2">
    <source>
        <dbReference type="EMBL" id="GGZ54722.1"/>
    </source>
</evidence>
<proteinExistence type="predicted"/>
<reference evidence="2" key="2">
    <citation type="submission" date="2020-09" db="EMBL/GenBank/DDBJ databases">
        <authorList>
            <person name="Sun Q."/>
            <person name="Kim S."/>
        </authorList>
    </citation>
    <scope>NUCLEOTIDE SEQUENCE</scope>
    <source>
        <strain evidence="2">KCTC 32337</strain>
    </source>
</reference>
<dbReference type="Gene3D" id="3.90.25.10">
    <property type="entry name" value="UDP-galactose 4-epimerase, domain 1"/>
    <property type="match status" value="1"/>
</dbReference>
<dbReference type="Pfam" id="PF05368">
    <property type="entry name" value="NmrA"/>
    <property type="match status" value="1"/>
</dbReference>
<dbReference type="Gene3D" id="3.40.50.720">
    <property type="entry name" value="NAD(P)-binding Rossmann-like Domain"/>
    <property type="match status" value="1"/>
</dbReference>
<dbReference type="PANTHER" id="PTHR43162">
    <property type="match status" value="1"/>
</dbReference>
<protein>
    <submittedName>
        <fullName evidence="2">NmrA family transcriptional regulator</fullName>
    </submittedName>
</protein>
<dbReference type="InterPro" id="IPR008030">
    <property type="entry name" value="NmrA-like"/>
</dbReference>